<dbReference type="GO" id="GO:0007165">
    <property type="term" value="P:signal transduction"/>
    <property type="evidence" value="ECO:0007669"/>
    <property type="project" value="TreeGrafter"/>
</dbReference>
<dbReference type="GO" id="GO:0046854">
    <property type="term" value="P:phosphatidylinositol phosphate biosynthetic process"/>
    <property type="evidence" value="ECO:0007669"/>
    <property type="project" value="InterPro"/>
</dbReference>
<accession>A0A7X6GZF3</accession>
<evidence type="ECO:0000256" key="4">
    <source>
        <dbReference type="ARBA" id="ARBA00013085"/>
    </source>
</evidence>
<reference evidence="13 14" key="1">
    <citation type="submission" date="2020-04" db="EMBL/GenBank/DDBJ databases">
        <authorList>
            <person name="Yoon J."/>
        </authorList>
    </citation>
    <scope>NUCLEOTIDE SEQUENCE [LARGE SCALE GENOMIC DNA]</scope>
    <source>
        <strain evidence="13 14">KMU-115</strain>
    </source>
</reference>
<comment type="cofactor">
    <cofactor evidence="1 12">
        <name>Mg(2+)</name>
        <dbReference type="ChEBI" id="CHEBI:18420"/>
    </cofactor>
</comment>
<keyword evidence="14" id="KW-1185">Reference proteome</keyword>
<dbReference type="GO" id="GO:0008934">
    <property type="term" value="F:inositol monophosphate 1-phosphatase activity"/>
    <property type="evidence" value="ECO:0007669"/>
    <property type="project" value="TreeGrafter"/>
</dbReference>
<evidence type="ECO:0000256" key="9">
    <source>
        <dbReference type="ARBA" id="ARBA00023102"/>
    </source>
</evidence>
<dbReference type="InterPro" id="IPR011809">
    <property type="entry name" value="His_9_proposed"/>
</dbReference>
<feature type="binding site" evidence="12">
    <location>
        <position position="102"/>
    </location>
    <ligand>
        <name>Mg(2+)</name>
        <dbReference type="ChEBI" id="CHEBI:18420"/>
        <label>1</label>
        <note>catalytic</note>
    </ligand>
</feature>
<keyword evidence="8 12" id="KW-0460">Magnesium</keyword>
<evidence type="ECO:0000256" key="1">
    <source>
        <dbReference type="ARBA" id="ARBA00001946"/>
    </source>
</evidence>
<dbReference type="CDD" id="cd01641">
    <property type="entry name" value="Bacterial_IMPase_like_1"/>
    <property type="match status" value="1"/>
</dbReference>
<gene>
    <name evidence="13" type="primary">hisN</name>
    <name evidence="13" type="ORF">HCU73_07295</name>
</gene>
<dbReference type="AlphaFoldDB" id="A0A7X6GZF3"/>
<evidence type="ECO:0000256" key="8">
    <source>
        <dbReference type="ARBA" id="ARBA00022842"/>
    </source>
</evidence>
<dbReference type="SUPFAM" id="SSF56655">
    <property type="entry name" value="Carbohydrate phosphatase"/>
    <property type="match status" value="1"/>
</dbReference>
<dbReference type="PRINTS" id="PR00377">
    <property type="entry name" value="IMPHPHTASES"/>
</dbReference>
<dbReference type="PANTHER" id="PTHR20854">
    <property type="entry name" value="INOSITOL MONOPHOSPHATASE"/>
    <property type="match status" value="1"/>
</dbReference>
<dbReference type="GO" id="GO:0006020">
    <property type="term" value="P:inositol metabolic process"/>
    <property type="evidence" value="ECO:0007669"/>
    <property type="project" value="TreeGrafter"/>
</dbReference>
<dbReference type="PROSITE" id="PS00630">
    <property type="entry name" value="IMP_2"/>
    <property type="match status" value="1"/>
</dbReference>
<dbReference type="GO" id="GO:0046872">
    <property type="term" value="F:metal ion binding"/>
    <property type="evidence" value="ECO:0007669"/>
    <property type="project" value="UniProtKB-KW"/>
</dbReference>
<evidence type="ECO:0000313" key="13">
    <source>
        <dbReference type="EMBL" id="NKX44393.1"/>
    </source>
</evidence>
<organism evidence="13 14">
    <name type="scientific">Roseicyclus persicicus</name>
    <dbReference type="NCBI Taxonomy" id="2650661"/>
    <lineage>
        <taxon>Bacteria</taxon>
        <taxon>Pseudomonadati</taxon>
        <taxon>Pseudomonadota</taxon>
        <taxon>Alphaproteobacteria</taxon>
        <taxon>Rhodobacterales</taxon>
        <taxon>Roseobacteraceae</taxon>
        <taxon>Roseicyclus</taxon>
    </lineage>
</organism>
<dbReference type="UniPathway" id="UPA00031">
    <property type="reaction ID" value="UER00013"/>
</dbReference>
<feature type="binding site" evidence="12">
    <location>
        <position position="100"/>
    </location>
    <ligand>
        <name>Mg(2+)</name>
        <dbReference type="ChEBI" id="CHEBI:18420"/>
        <label>1</label>
        <note>catalytic</note>
    </ligand>
</feature>
<feature type="binding site" evidence="12">
    <location>
        <position position="227"/>
    </location>
    <ligand>
        <name>Mg(2+)</name>
        <dbReference type="ChEBI" id="CHEBI:18420"/>
        <label>1</label>
        <note>catalytic</note>
    </ligand>
</feature>
<proteinExistence type="inferred from homology"/>
<dbReference type="PROSITE" id="PS00629">
    <property type="entry name" value="IMP_1"/>
    <property type="match status" value="1"/>
</dbReference>
<dbReference type="Pfam" id="PF00459">
    <property type="entry name" value="Inositol_P"/>
    <property type="match status" value="1"/>
</dbReference>
<dbReference type="Proteomes" id="UP000526408">
    <property type="component" value="Unassembled WGS sequence"/>
</dbReference>
<dbReference type="NCBIfam" id="TIGR02067">
    <property type="entry name" value="his_9_HisN"/>
    <property type="match status" value="1"/>
</dbReference>
<evidence type="ECO:0000256" key="6">
    <source>
        <dbReference type="ARBA" id="ARBA00022723"/>
    </source>
</evidence>
<keyword evidence="9" id="KW-0368">Histidine biosynthesis</keyword>
<dbReference type="PANTHER" id="PTHR20854:SF4">
    <property type="entry name" value="INOSITOL-1-MONOPHOSPHATASE-RELATED"/>
    <property type="match status" value="1"/>
</dbReference>
<dbReference type="InterPro" id="IPR000760">
    <property type="entry name" value="Inositol_monophosphatase-like"/>
</dbReference>
<evidence type="ECO:0000256" key="2">
    <source>
        <dbReference type="ARBA" id="ARBA00004970"/>
    </source>
</evidence>
<comment type="similarity">
    <text evidence="3">Belongs to the inositol monophosphatase superfamily.</text>
</comment>
<protein>
    <recommendedName>
        <fullName evidence="4 11">Histidinol-phosphatase</fullName>
        <ecNumber evidence="4 11">3.1.3.15</ecNumber>
    </recommendedName>
</protein>
<comment type="catalytic activity">
    <reaction evidence="10">
        <text>L-histidinol phosphate + H2O = L-histidinol + phosphate</text>
        <dbReference type="Rhea" id="RHEA:14465"/>
        <dbReference type="ChEBI" id="CHEBI:15377"/>
        <dbReference type="ChEBI" id="CHEBI:43474"/>
        <dbReference type="ChEBI" id="CHEBI:57699"/>
        <dbReference type="ChEBI" id="CHEBI:57980"/>
        <dbReference type="EC" id="3.1.3.15"/>
    </reaction>
</comment>
<comment type="caution">
    <text evidence="13">The sequence shown here is derived from an EMBL/GenBank/DDBJ whole genome shotgun (WGS) entry which is preliminary data.</text>
</comment>
<evidence type="ECO:0000256" key="10">
    <source>
        <dbReference type="ARBA" id="ARBA00049158"/>
    </source>
</evidence>
<evidence type="ECO:0000256" key="11">
    <source>
        <dbReference type="NCBIfam" id="TIGR02067"/>
    </source>
</evidence>
<dbReference type="GO" id="GO:0000105">
    <property type="term" value="P:L-histidine biosynthetic process"/>
    <property type="evidence" value="ECO:0007669"/>
    <property type="project" value="UniProtKB-UniRule"/>
</dbReference>
<dbReference type="Gene3D" id="3.40.190.80">
    <property type="match status" value="1"/>
</dbReference>
<dbReference type="InterPro" id="IPR020583">
    <property type="entry name" value="Inositol_monoP_metal-BS"/>
</dbReference>
<dbReference type="GO" id="GO:0004401">
    <property type="term" value="F:histidinol-phosphatase activity"/>
    <property type="evidence" value="ECO:0007669"/>
    <property type="project" value="UniProtKB-UniRule"/>
</dbReference>
<feature type="binding site" evidence="12">
    <location>
        <position position="103"/>
    </location>
    <ligand>
        <name>Mg(2+)</name>
        <dbReference type="ChEBI" id="CHEBI:18420"/>
        <label>1</label>
        <note>catalytic</note>
    </ligand>
</feature>
<comment type="pathway">
    <text evidence="2">Amino-acid biosynthesis; L-histidine biosynthesis; L-histidine from 5-phospho-alpha-D-ribose 1-diphosphate: step 8/9.</text>
</comment>
<dbReference type="EC" id="3.1.3.15" evidence="4 11"/>
<dbReference type="Gene3D" id="3.30.540.10">
    <property type="entry name" value="Fructose-1,6-Bisphosphatase, subunit A, domain 1"/>
    <property type="match status" value="1"/>
</dbReference>
<keyword evidence="5" id="KW-0028">Amino-acid biosynthesis</keyword>
<sequence length="278" mass="28983">MDPLTGALRPRHDQPDPAALIAAAHAVADAARAAILPHFRSTGLVTEDKGVGRFDPVTEADRAAEAAMRAVLARLRPDDAILGEEEAAKPGTSGLTWVIDPIDGTRAFMSGTPSWGVLIALTDADGPIYGLIDQPYIGERFEGGFGRAALSGPQGARPLATRPPRPLSEAVLFTTFPEVGTPAERAGFEAVRDRVRLTRYGMDCYAYALVAAGQVDLVIEAGLAPYDICAPIAVIEAAGGVVTDWRGRPVHGGGRALAAANPEIHAAALALLSQVPDA</sequence>
<evidence type="ECO:0000256" key="5">
    <source>
        <dbReference type="ARBA" id="ARBA00022605"/>
    </source>
</evidence>
<dbReference type="InterPro" id="IPR020550">
    <property type="entry name" value="Inositol_monophosphatase_CS"/>
</dbReference>
<evidence type="ECO:0000256" key="3">
    <source>
        <dbReference type="ARBA" id="ARBA00009759"/>
    </source>
</evidence>
<evidence type="ECO:0000313" key="14">
    <source>
        <dbReference type="Proteomes" id="UP000526408"/>
    </source>
</evidence>
<keyword evidence="7 13" id="KW-0378">Hydrolase</keyword>
<evidence type="ECO:0000256" key="12">
    <source>
        <dbReference type="PIRSR" id="PIRSR600760-2"/>
    </source>
</evidence>
<name>A0A7X6GZF3_9RHOB</name>
<dbReference type="EMBL" id="JAAZQQ010000002">
    <property type="protein sequence ID" value="NKX44393.1"/>
    <property type="molecule type" value="Genomic_DNA"/>
</dbReference>
<feature type="binding site" evidence="12">
    <location>
        <position position="84"/>
    </location>
    <ligand>
        <name>Mg(2+)</name>
        <dbReference type="ChEBI" id="CHEBI:18420"/>
        <label>1</label>
        <note>catalytic</note>
    </ligand>
</feature>
<evidence type="ECO:0000256" key="7">
    <source>
        <dbReference type="ARBA" id="ARBA00022801"/>
    </source>
</evidence>
<keyword evidence="6 12" id="KW-0479">Metal-binding</keyword>